<keyword evidence="1" id="KW-0175">Coiled coil</keyword>
<organism evidence="2 3">
    <name type="scientific">Candidatus Thiodiazotropha taylori</name>
    <dbReference type="NCBI Taxonomy" id="2792791"/>
    <lineage>
        <taxon>Bacteria</taxon>
        <taxon>Pseudomonadati</taxon>
        <taxon>Pseudomonadota</taxon>
        <taxon>Gammaproteobacteria</taxon>
        <taxon>Chromatiales</taxon>
        <taxon>Sedimenticolaceae</taxon>
        <taxon>Candidatus Thiodiazotropha</taxon>
    </lineage>
</organism>
<name>A0A9E4NH79_9GAMM</name>
<reference evidence="2" key="1">
    <citation type="journal article" date="2021" name="Proc. Natl. Acad. Sci. U.S.A.">
        <title>Global biogeography of chemosynthetic symbionts reveals both localized and globally distributed symbiont groups. .</title>
        <authorList>
            <person name="Osvatic J.T."/>
            <person name="Wilkins L.G.E."/>
            <person name="Leibrecht L."/>
            <person name="Leray M."/>
            <person name="Zauner S."/>
            <person name="Polzin J."/>
            <person name="Camacho Y."/>
            <person name="Gros O."/>
            <person name="van Gils J.A."/>
            <person name="Eisen J.A."/>
            <person name="Petersen J.M."/>
            <person name="Yuen B."/>
        </authorList>
    </citation>
    <scope>NUCLEOTIDE SEQUENCE</scope>
    <source>
        <strain evidence="2">MAGclacostrist055</strain>
    </source>
</reference>
<protein>
    <submittedName>
        <fullName evidence="2">Uncharacterized protein</fullName>
    </submittedName>
</protein>
<feature type="coiled-coil region" evidence="1">
    <location>
        <begin position="163"/>
        <end position="198"/>
    </location>
</feature>
<proteinExistence type="predicted"/>
<comment type="caution">
    <text evidence="2">The sequence shown here is derived from an EMBL/GenBank/DDBJ whole genome shotgun (WGS) entry which is preliminary data.</text>
</comment>
<accession>A0A9E4NH79</accession>
<dbReference type="AlphaFoldDB" id="A0A9E4NH79"/>
<evidence type="ECO:0000313" key="2">
    <source>
        <dbReference type="EMBL" id="MCG7976882.1"/>
    </source>
</evidence>
<dbReference type="Proteomes" id="UP000886674">
    <property type="component" value="Unassembled WGS sequence"/>
</dbReference>
<evidence type="ECO:0000313" key="3">
    <source>
        <dbReference type="Proteomes" id="UP000886674"/>
    </source>
</evidence>
<sequence>MIPDHDTDAIQADISSLESKRQILKQIVDITKAIENMQDSLNAVLVLGVDSKDIPEDALNLYSSLSDNLRNLPVSRIKEYFNNLELIVKGQLDKILRYSGLDFSDNEGIEFISLSSDGSEINPFDLLDEFKRTAQTAVSLRVLLRKRGAATPGSPVPVSPATIKSQLQRLENQENQQRSKAREKILEMQEDVKGMLENPNYPDGMKQMLNGVVANLDRDVKLLENGVSLNKLSFVMKSEDVVSVEEPNIELEEIEVIEIGGVEEDTADMSLSAAASRWLNSPWDVTWGDVTNNKKTR</sequence>
<evidence type="ECO:0000256" key="1">
    <source>
        <dbReference type="SAM" id="Coils"/>
    </source>
</evidence>
<dbReference type="EMBL" id="JAEPCR010000003">
    <property type="protein sequence ID" value="MCG7976882.1"/>
    <property type="molecule type" value="Genomic_DNA"/>
</dbReference>
<gene>
    <name evidence="2" type="ORF">JAY77_01880</name>
</gene>